<dbReference type="InterPro" id="IPR029058">
    <property type="entry name" value="AB_hydrolase_fold"/>
</dbReference>
<keyword evidence="8" id="KW-1185">Reference proteome</keyword>
<comment type="subcellular location">
    <subcellularLocation>
        <location evidence="1">Secreted</location>
    </subcellularLocation>
</comment>
<keyword evidence="3" id="KW-0964">Secreted</keyword>
<evidence type="ECO:0000256" key="3">
    <source>
        <dbReference type="ARBA" id="ARBA00022525"/>
    </source>
</evidence>
<feature type="domain" description="Lipase" evidence="6">
    <location>
        <begin position="42"/>
        <end position="196"/>
    </location>
</feature>
<evidence type="ECO:0000259" key="6">
    <source>
        <dbReference type="Pfam" id="PF00151"/>
    </source>
</evidence>
<comment type="similarity">
    <text evidence="2 4">Belongs to the AB hydrolase superfamily. Lipase family.</text>
</comment>
<dbReference type="GO" id="GO:0017171">
    <property type="term" value="F:serine hydrolase activity"/>
    <property type="evidence" value="ECO:0007669"/>
    <property type="project" value="TreeGrafter"/>
</dbReference>
<gene>
    <name evidence="7" type="ORF">ONE63_004688</name>
</gene>
<evidence type="ECO:0000256" key="1">
    <source>
        <dbReference type="ARBA" id="ARBA00004613"/>
    </source>
</evidence>
<feature type="signal peptide" evidence="5">
    <location>
        <begin position="1"/>
        <end position="30"/>
    </location>
</feature>
<protein>
    <recommendedName>
        <fullName evidence="6">Lipase domain-containing protein</fullName>
    </recommendedName>
</protein>
<dbReference type="GO" id="GO:0005615">
    <property type="term" value="C:extracellular space"/>
    <property type="evidence" value="ECO:0007669"/>
    <property type="project" value="TreeGrafter"/>
</dbReference>
<reference evidence="7" key="1">
    <citation type="submission" date="2022-12" db="EMBL/GenBank/DDBJ databases">
        <title>Chromosome-level genome assembly of the bean flower thrips Megalurothrips usitatus.</title>
        <authorList>
            <person name="Ma L."/>
            <person name="Liu Q."/>
            <person name="Li H."/>
            <person name="Cai W."/>
        </authorList>
    </citation>
    <scope>NUCLEOTIDE SEQUENCE</scope>
    <source>
        <strain evidence="7">Cailab_2022a</strain>
    </source>
</reference>
<dbReference type="InterPro" id="IPR013818">
    <property type="entry name" value="Lipase"/>
</dbReference>
<evidence type="ECO:0000256" key="4">
    <source>
        <dbReference type="RuleBase" id="RU004262"/>
    </source>
</evidence>
<evidence type="ECO:0000313" key="8">
    <source>
        <dbReference type="Proteomes" id="UP001075354"/>
    </source>
</evidence>
<sequence length="288" mass="31111">MVSFASKVTTTTTTTAVAAVLVLMASSVQSSPFCPHGKGDCSDVRFFLWTSRNPDEPQQVTAANLSRSHFHADDPTKMVVHGYASGMDLAELVAIRTAYQEHGAYNLLYPQYLPLVDSPCYIDAVLNVNYVGRCIADFIRGADLRRRPPAPDAAPPTSATSPEVLDLHVIGFSLGAQTAAFASKHLRPDLRLDRISAEFKCDHHRAPTYFSESILSTVGFWGWPCASVEDDQMGRCPANGDGVLAGAWADRRSRGVYALDTTSAPPFARGRWWQPTAAPTAPAAVLAA</sequence>
<evidence type="ECO:0000313" key="7">
    <source>
        <dbReference type="EMBL" id="KAJ1519396.1"/>
    </source>
</evidence>
<name>A0AAV7X6X6_9NEOP</name>
<keyword evidence="5" id="KW-0732">Signal</keyword>
<organism evidence="7 8">
    <name type="scientific">Megalurothrips usitatus</name>
    <name type="common">bean blossom thrips</name>
    <dbReference type="NCBI Taxonomy" id="439358"/>
    <lineage>
        <taxon>Eukaryota</taxon>
        <taxon>Metazoa</taxon>
        <taxon>Ecdysozoa</taxon>
        <taxon>Arthropoda</taxon>
        <taxon>Hexapoda</taxon>
        <taxon>Insecta</taxon>
        <taxon>Pterygota</taxon>
        <taxon>Neoptera</taxon>
        <taxon>Paraneoptera</taxon>
        <taxon>Thysanoptera</taxon>
        <taxon>Terebrantia</taxon>
        <taxon>Thripoidea</taxon>
        <taxon>Thripidae</taxon>
        <taxon>Megalurothrips</taxon>
    </lineage>
</organism>
<proteinExistence type="inferred from homology"/>
<dbReference type="EMBL" id="JAPTSV010000016">
    <property type="protein sequence ID" value="KAJ1519396.1"/>
    <property type="molecule type" value="Genomic_DNA"/>
</dbReference>
<dbReference type="Proteomes" id="UP001075354">
    <property type="component" value="Chromosome 16"/>
</dbReference>
<dbReference type="GO" id="GO:0016298">
    <property type="term" value="F:lipase activity"/>
    <property type="evidence" value="ECO:0007669"/>
    <property type="project" value="InterPro"/>
</dbReference>
<dbReference type="AlphaFoldDB" id="A0AAV7X6X6"/>
<dbReference type="Pfam" id="PF00151">
    <property type="entry name" value="Lipase"/>
    <property type="match status" value="1"/>
</dbReference>
<evidence type="ECO:0000256" key="5">
    <source>
        <dbReference type="SAM" id="SignalP"/>
    </source>
</evidence>
<feature type="chain" id="PRO_5043675656" description="Lipase domain-containing protein" evidence="5">
    <location>
        <begin position="31"/>
        <end position="288"/>
    </location>
</feature>
<dbReference type="InterPro" id="IPR000734">
    <property type="entry name" value="TAG_lipase"/>
</dbReference>
<dbReference type="PANTHER" id="PTHR11610:SF173">
    <property type="entry name" value="LIPASE DOMAIN-CONTAINING PROTEIN-RELATED"/>
    <property type="match status" value="1"/>
</dbReference>
<comment type="caution">
    <text evidence="7">The sequence shown here is derived from an EMBL/GenBank/DDBJ whole genome shotgun (WGS) entry which is preliminary data.</text>
</comment>
<dbReference type="SUPFAM" id="SSF53474">
    <property type="entry name" value="alpha/beta-Hydrolases"/>
    <property type="match status" value="1"/>
</dbReference>
<dbReference type="Gene3D" id="3.40.50.1820">
    <property type="entry name" value="alpha/beta hydrolase"/>
    <property type="match status" value="2"/>
</dbReference>
<accession>A0AAV7X6X6</accession>
<dbReference type="PANTHER" id="PTHR11610">
    <property type="entry name" value="LIPASE"/>
    <property type="match status" value="1"/>
</dbReference>
<dbReference type="GO" id="GO:0016042">
    <property type="term" value="P:lipid catabolic process"/>
    <property type="evidence" value="ECO:0007669"/>
    <property type="project" value="TreeGrafter"/>
</dbReference>
<dbReference type="PRINTS" id="PR00821">
    <property type="entry name" value="TAGLIPASE"/>
</dbReference>
<evidence type="ECO:0000256" key="2">
    <source>
        <dbReference type="ARBA" id="ARBA00010701"/>
    </source>
</evidence>